<reference evidence="2 3" key="1">
    <citation type="submission" date="2020-04" db="EMBL/GenBank/DDBJ databases">
        <title>Pseudoalteromonas caenipelagi sp. nov., isolated from a tidal flat.</title>
        <authorList>
            <person name="Park S."/>
            <person name="Yoon J.-H."/>
        </authorList>
    </citation>
    <scope>NUCLEOTIDE SEQUENCE [LARGE SCALE GENOMIC DNA]</scope>
    <source>
        <strain evidence="2 3">JBTF-M23</strain>
    </source>
</reference>
<organism evidence="2 3">
    <name type="scientific">Pseudoalteromonas caenipelagi</name>
    <dbReference type="NCBI Taxonomy" id="2726988"/>
    <lineage>
        <taxon>Bacteria</taxon>
        <taxon>Pseudomonadati</taxon>
        <taxon>Pseudomonadota</taxon>
        <taxon>Gammaproteobacteria</taxon>
        <taxon>Alteromonadales</taxon>
        <taxon>Pseudoalteromonadaceae</taxon>
        <taxon>Pseudoalteromonas</taxon>
    </lineage>
</organism>
<sequence>MNSHYLNWHPKFTVAKASSSKVFLSSSSTNFILDIAQLPFIRFIDGNMTASQIEQKLENAYDKSSFHYYLDYMRSAGLIYEAHKKALEACIPSIKIMQPQQSTNLSPIFDALNIQAIVLTKNIAEINPKKFSKLSPFIIIEDFYDSFVVSPVLSLDNKAQINAYLAARLQNLPLIQFISNHAARIKPYYSQYNEQSLTISDSLLNHLAIDHKCTVITNEQNIESYIVPDYLTSKHDDQAIQLQDTPITSDKDGGSRVVSAQATVDKILPYVNRYTGLINQLSLLTDSSSPIKIYRTAFYKQGCHSFETAAIDGFNQTCLGKGVAAIQSQASALCEALERNNAQFKKSDTGIFSAPQALNKPYYLFDHLAPYSKTQYLQFNDPTHTESTRHQAVTPYNNKEIHWQPCWSLTHQKATYIPSVLCFANTPFIESEYGRWNSNGCATGNTIEEAILQAAFELIERDACAIWWYNQIRRPSFDLTRIESQYLSPLHQTLDKTHHYWVLDITNDLGIPVMAAIGKDKKTNGWIFGFGCHFKAELAAQRALSELCQLIPIRNQNSAPFNFDAVIGGDYLNIQNTERAQPYLLESACNLKSDILNIVEHLKGFELDVVTLDYKRSESPMHTAKVFVPGLCHIWPQLGNPRLYNTPVKLGWLDEPLTEATINQQGLYI</sequence>
<dbReference type="NCBIfam" id="TIGR00702">
    <property type="entry name" value="YcaO-type kinase domain"/>
    <property type="match status" value="1"/>
</dbReference>
<dbReference type="InterPro" id="IPR003776">
    <property type="entry name" value="YcaO-like_dom"/>
</dbReference>
<evidence type="ECO:0000259" key="1">
    <source>
        <dbReference type="PROSITE" id="PS51664"/>
    </source>
</evidence>
<dbReference type="AlphaFoldDB" id="A0A849VA96"/>
<dbReference type="Gene3D" id="3.30.40.250">
    <property type="match status" value="1"/>
</dbReference>
<dbReference type="PROSITE" id="PS51664">
    <property type="entry name" value="YCAO"/>
    <property type="match status" value="1"/>
</dbReference>
<dbReference type="RefSeq" id="WP_171624945.1">
    <property type="nucleotide sequence ID" value="NZ_JABBPG010000002.1"/>
</dbReference>
<name>A0A849VA96_9GAMM</name>
<dbReference type="Gene3D" id="3.30.160.660">
    <property type="match status" value="1"/>
</dbReference>
<dbReference type="PANTHER" id="PTHR37809">
    <property type="entry name" value="RIBOSOMAL PROTEIN S12 METHYLTHIOTRANSFERASE ACCESSORY FACTOR YCAO"/>
    <property type="match status" value="1"/>
</dbReference>
<proteinExistence type="predicted"/>
<feature type="domain" description="YcaO" evidence="1">
    <location>
        <begin position="320"/>
        <end position="669"/>
    </location>
</feature>
<accession>A0A849VA96</accession>
<comment type="caution">
    <text evidence="2">The sequence shown here is derived from an EMBL/GenBank/DDBJ whole genome shotgun (WGS) entry which is preliminary data.</text>
</comment>
<evidence type="ECO:0000313" key="3">
    <source>
        <dbReference type="Proteomes" id="UP000586305"/>
    </source>
</evidence>
<gene>
    <name evidence="2" type="ORF">HG263_04810</name>
</gene>
<dbReference type="Gene3D" id="3.90.930.60">
    <property type="match status" value="1"/>
</dbReference>
<keyword evidence="3" id="KW-1185">Reference proteome</keyword>
<protein>
    <submittedName>
        <fullName evidence="2">YcaO-like family protein</fullName>
    </submittedName>
</protein>
<dbReference type="EMBL" id="JABBPG010000002">
    <property type="protein sequence ID" value="NOU49855.1"/>
    <property type="molecule type" value="Genomic_DNA"/>
</dbReference>
<evidence type="ECO:0000313" key="2">
    <source>
        <dbReference type="EMBL" id="NOU49855.1"/>
    </source>
</evidence>
<dbReference type="Gene3D" id="3.30.1330.230">
    <property type="match status" value="1"/>
</dbReference>
<dbReference type="PANTHER" id="PTHR37809:SF1">
    <property type="entry name" value="RIBOSOMAL PROTEIN S12 METHYLTHIOTRANSFERASE ACCESSORY FACTOR YCAO"/>
    <property type="match status" value="1"/>
</dbReference>
<dbReference type="Pfam" id="PF02624">
    <property type="entry name" value="YcaO"/>
    <property type="match status" value="1"/>
</dbReference>
<dbReference type="Proteomes" id="UP000586305">
    <property type="component" value="Unassembled WGS sequence"/>
</dbReference>